<dbReference type="AlphaFoldDB" id="A0A0A2WLW3"/>
<evidence type="ECO:0000313" key="3">
    <source>
        <dbReference type="Proteomes" id="UP000030518"/>
    </source>
</evidence>
<evidence type="ECO:0000313" key="2">
    <source>
        <dbReference type="EMBL" id="KGQ19260.1"/>
    </source>
</evidence>
<name>A0A0A2WLW3_9GAMM</name>
<dbReference type="PATRIC" id="fig|1300345.3.peg.1458"/>
<dbReference type="RefSeq" id="WP_036168121.1">
    <property type="nucleotide sequence ID" value="NZ_JRKJ01000008.1"/>
</dbReference>
<feature type="signal peptide" evidence="1">
    <location>
        <begin position="1"/>
        <end position="19"/>
    </location>
</feature>
<dbReference type="STRING" id="1300345.LF41_2906"/>
<dbReference type="Proteomes" id="UP000030518">
    <property type="component" value="Unassembled WGS sequence"/>
</dbReference>
<evidence type="ECO:0000256" key="1">
    <source>
        <dbReference type="SAM" id="SignalP"/>
    </source>
</evidence>
<protein>
    <recommendedName>
        <fullName evidence="4">Lipoprotein</fullName>
    </recommendedName>
</protein>
<evidence type="ECO:0008006" key="4">
    <source>
        <dbReference type="Google" id="ProtNLM"/>
    </source>
</evidence>
<organism evidence="2 3">
    <name type="scientific">Lysobacter dokdonensis DS-58</name>
    <dbReference type="NCBI Taxonomy" id="1300345"/>
    <lineage>
        <taxon>Bacteria</taxon>
        <taxon>Pseudomonadati</taxon>
        <taxon>Pseudomonadota</taxon>
        <taxon>Gammaproteobacteria</taxon>
        <taxon>Lysobacterales</taxon>
        <taxon>Lysobacteraceae</taxon>
        <taxon>Noviluteimonas</taxon>
    </lineage>
</organism>
<reference evidence="2 3" key="1">
    <citation type="submission" date="2014-09" db="EMBL/GenBank/DDBJ databases">
        <title>Genome sequences of Lysobacter dokdonensis DS-58.</title>
        <authorList>
            <person name="Kim J.F."/>
            <person name="Kwak M.-J."/>
        </authorList>
    </citation>
    <scope>NUCLEOTIDE SEQUENCE [LARGE SCALE GENOMIC DNA]</scope>
    <source>
        <strain evidence="2 3">DS-58</strain>
    </source>
</reference>
<dbReference type="eggNOG" id="ENOG50335RT">
    <property type="taxonomic scope" value="Bacteria"/>
</dbReference>
<gene>
    <name evidence="2" type="ORF">LF41_2906</name>
</gene>
<accession>A0A0A2WLW3</accession>
<dbReference type="EMBL" id="JRKJ01000008">
    <property type="protein sequence ID" value="KGQ19260.1"/>
    <property type="molecule type" value="Genomic_DNA"/>
</dbReference>
<proteinExistence type="predicted"/>
<sequence>MVHRIRPFAVAGACAWLAAACGGVSTNVPVEYDTATATVAALLSAVADRDQARVDALTTHSGTPASHDSVATVARAAGSPAASSTGADAFMDDPSTAMNDMAGLRRYFEQAGKLEHYAWDADAHALSLEFACAAQEGPRCVDRLYFTFDHELGGRARVDMMIGVRNNPAWAQLWADLPNARGLHAAAPAPAIAHALARFD</sequence>
<keyword evidence="3" id="KW-1185">Reference proteome</keyword>
<keyword evidence="1" id="KW-0732">Signal</keyword>
<feature type="chain" id="PRO_5002007733" description="Lipoprotein" evidence="1">
    <location>
        <begin position="20"/>
        <end position="200"/>
    </location>
</feature>
<dbReference type="PROSITE" id="PS51257">
    <property type="entry name" value="PROKAR_LIPOPROTEIN"/>
    <property type="match status" value="1"/>
</dbReference>
<comment type="caution">
    <text evidence="2">The sequence shown here is derived from an EMBL/GenBank/DDBJ whole genome shotgun (WGS) entry which is preliminary data.</text>
</comment>